<dbReference type="GO" id="GO:0015288">
    <property type="term" value="F:porin activity"/>
    <property type="evidence" value="ECO:0007669"/>
    <property type="project" value="InterPro"/>
</dbReference>
<dbReference type="KEGG" id="zmp:Zymop_1259"/>
<dbReference type="InterPro" id="IPR052932">
    <property type="entry name" value="OprB_Porin"/>
</dbReference>
<dbReference type="Pfam" id="PF04966">
    <property type="entry name" value="OprB"/>
    <property type="match status" value="1"/>
</dbReference>
<dbReference type="InterPro" id="IPR007049">
    <property type="entry name" value="Carb-sel_porin_OprB"/>
</dbReference>
<name>F8EUD1_ZYMMT</name>
<gene>
    <name evidence="3" type="ordered locus">Zymop_1259</name>
</gene>
<evidence type="ECO:0000256" key="1">
    <source>
        <dbReference type="ARBA" id="ARBA00008769"/>
    </source>
</evidence>
<evidence type="ECO:0000256" key="2">
    <source>
        <dbReference type="RuleBase" id="RU363072"/>
    </source>
</evidence>
<evidence type="ECO:0000313" key="3">
    <source>
        <dbReference type="EMBL" id="AEI38152.1"/>
    </source>
</evidence>
<dbReference type="GO" id="GO:0008643">
    <property type="term" value="P:carbohydrate transport"/>
    <property type="evidence" value="ECO:0007669"/>
    <property type="project" value="InterPro"/>
</dbReference>
<feature type="chain" id="PRO_5007230967" evidence="2">
    <location>
        <begin position="33"/>
        <end position="497"/>
    </location>
</feature>
<dbReference type="eggNOG" id="COG3659">
    <property type="taxonomic scope" value="Bacteria"/>
</dbReference>
<dbReference type="InterPro" id="IPR038673">
    <property type="entry name" value="OprB_sf"/>
</dbReference>
<dbReference type="Gene3D" id="2.40.160.180">
    <property type="entry name" value="Carbohydrate-selective porin OprB"/>
    <property type="match status" value="1"/>
</dbReference>
<dbReference type="EMBL" id="CP002865">
    <property type="protein sequence ID" value="AEI38152.1"/>
    <property type="molecule type" value="Genomic_DNA"/>
</dbReference>
<feature type="signal peptide" evidence="2">
    <location>
        <begin position="1"/>
        <end position="32"/>
    </location>
</feature>
<evidence type="ECO:0000313" key="4">
    <source>
        <dbReference type="Proteomes" id="UP000000491"/>
    </source>
</evidence>
<sequence>MKGLKLFRGKKRKSLWLGLAAALLVQGIDAPAAQPDDPQESDYDMVIRQDPNTDMDSALPPDVVVNQPEWVPKSDQFPVAAPAKHLQWLVNAGITPQLAYTAESAANLVGGVKQGSAYSAQLLMGFDFDMDRLFGMTGSIIHFYITQRHGKNLAETSIGNNTSVQEIYGTQNTHLAEFTINQKFFNNRLELVAGRMAGNAGAFFSSSFYCNFQSNSVCGNPTMIFKDSNFTHWAASEWGGYFKVWFTDKIWFEGGAFESNPQRELITDHGFGWGTKHATGAMAPFELAYQTNFSNDYLPRSYRIGGWYDGGDYKDPVLDAYGRYAVLSGEPYATLNGRGGIFFRFDQMVWRPDPQSQRGLTIFGVAMKNISGRVAENHFFDLGFLWAGTFKGRDKDILGFMISDQRMSGLTLDNIRAARVSAGGSPHLPRDEFMMELTYGAQVTPAFRVSPNIQYILHPDQIAEPFRTKNIPNVFIVGLKFSLDMMTHFNIARNPTT</sequence>
<dbReference type="STRING" id="579138.Zymop_1259"/>
<dbReference type="PANTHER" id="PTHR37944">
    <property type="entry name" value="PORIN B"/>
    <property type="match status" value="1"/>
</dbReference>
<protein>
    <submittedName>
        <fullName evidence="3">Carbohydrate-selective porin OprB</fullName>
    </submittedName>
</protein>
<dbReference type="AlphaFoldDB" id="F8EUD1"/>
<keyword evidence="2" id="KW-0732">Signal</keyword>
<reference evidence="3 4" key="1">
    <citation type="journal article" date="2011" name="J. Bacteriol.">
        <title>Genome sequence of the ethanol-producing Zymomonas mobilis subsp. pomaceae lectotype strain ATCC 29192.</title>
        <authorList>
            <person name="Kouvelis V.N."/>
            <person name="Davenport K.W."/>
            <person name="Brettin T.S."/>
            <person name="Bruce D."/>
            <person name="Detter C."/>
            <person name="Han C.S."/>
            <person name="Nolan M."/>
            <person name="Tapia R."/>
            <person name="Damoulaki A."/>
            <person name="Kyrpides N.C."/>
            <person name="Typas M.A."/>
            <person name="Pappas K.M."/>
        </authorList>
    </citation>
    <scope>NUCLEOTIDE SEQUENCE [LARGE SCALE GENOMIC DNA]</scope>
    <source>
        <strain evidence="4">ATCC 29192 / DSM 22645 / JCM 10191 / CCUG 17912 / NBRC 13757 / NCIMB 11200 / NRRL B-4491 / Barker I</strain>
    </source>
</reference>
<dbReference type="PANTHER" id="PTHR37944:SF1">
    <property type="entry name" value="PORIN B"/>
    <property type="match status" value="1"/>
</dbReference>
<dbReference type="PATRIC" id="fig|579138.3.peg.1335"/>
<organism evidence="3 4">
    <name type="scientific">Zymomonas mobilis subsp. pomaceae (strain ATCC 29192 / DSM 22645 / JCM 10191 / CCUG 17912 / NBRC 13757 / NCIMB 11200 / NRRL B-4491 / Barker I)</name>
    <dbReference type="NCBI Taxonomy" id="579138"/>
    <lineage>
        <taxon>Bacteria</taxon>
        <taxon>Pseudomonadati</taxon>
        <taxon>Pseudomonadota</taxon>
        <taxon>Alphaproteobacteria</taxon>
        <taxon>Sphingomonadales</taxon>
        <taxon>Zymomonadaceae</taxon>
        <taxon>Zymomonas</taxon>
    </lineage>
</organism>
<proteinExistence type="inferred from homology"/>
<accession>F8EUD1</accession>
<dbReference type="GO" id="GO:0016020">
    <property type="term" value="C:membrane"/>
    <property type="evidence" value="ECO:0007669"/>
    <property type="project" value="InterPro"/>
</dbReference>
<dbReference type="Proteomes" id="UP000000491">
    <property type="component" value="Chromosome"/>
</dbReference>
<dbReference type="HOGENOM" id="CLU_029684_4_1_5"/>
<dbReference type="RefSeq" id="WP_013934547.1">
    <property type="nucleotide sequence ID" value="NC_015709.1"/>
</dbReference>
<comment type="similarity">
    <text evidence="1 2">Belongs to the OprB family.</text>
</comment>